<evidence type="ECO:0000256" key="1">
    <source>
        <dbReference type="SAM" id="Coils"/>
    </source>
</evidence>
<keyword evidence="2" id="KW-1133">Transmembrane helix</keyword>
<keyword evidence="1" id="KW-0175">Coiled coil</keyword>
<dbReference type="STRING" id="1783.BST44_22805"/>
<proteinExistence type="predicted"/>
<evidence type="ECO:0000313" key="3">
    <source>
        <dbReference type="EMBL" id="ORB70863.1"/>
    </source>
</evidence>
<gene>
    <name evidence="3" type="ORF">BST44_22805</name>
</gene>
<dbReference type="AlphaFoldDB" id="A0A1X0K8N5"/>
<sequence length="106" mass="11690">MLALRAIWLGFLSLLLWAIVTALTGTWWVGLLAAWALLAYGIVTGVSRYAQQREAQWQEVQRTYREYLAAKASADAAAAEAAAAAAEAEVAQAQIRLMREHPELFK</sequence>
<evidence type="ECO:0000256" key="2">
    <source>
        <dbReference type="SAM" id="Phobius"/>
    </source>
</evidence>
<dbReference type="EMBL" id="MVIJ01000044">
    <property type="protein sequence ID" value="ORB70863.1"/>
    <property type="molecule type" value="Genomic_DNA"/>
</dbReference>
<reference evidence="3 4" key="1">
    <citation type="submission" date="2017-02" db="EMBL/GenBank/DDBJ databases">
        <title>The new phylogeny of genus Mycobacterium.</title>
        <authorList>
            <person name="Tortoli E."/>
            <person name="Trovato A."/>
            <person name="Cirillo D.M."/>
        </authorList>
    </citation>
    <scope>NUCLEOTIDE SEQUENCE [LARGE SCALE GENOMIC DNA]</scope>
    <source>
        <strain evidence="3 4">DSM 43992</strain>
    </source>
</reference>
<protein>
    <submittedName>
        <fullName evidence="3">Uncharacterized protein</fullName>
    </submittedName>
</protein>
<dbReference type="Proteomes" id="UP000192601">
    <property type="component" value="Unassembled WGS sequence"/>
</dbReference>
<comment type="caution">
    <text evidence="3">The sequence shown here is derived from an EMBL/GenBank/DDBJ whole genome shotgun (WGS) entry which is preliminary data.</text>
</comment>
<keyword evidence="2" id="KW-0472">Membrane</keyword>
<evidence type="ECO:0000313" key="4">
    <source>
        <dbReference type="Proteomes" id="UP000192601"/>
    </source>
</evidence>
<keyword evidence="2" id="KW-0812">Transmembrane</keyword>
<keyword evidence="4" id="KW-1185">Reference proteome</keyword>
<feature type="transmembrane region" description="Helical" evidence="2">
    <location>
        <begin position="32"/>
        <end position="50"/>
    </location>
</feature>
<feature type="coiled-coil region" evidence="1">
    <location>
        <begin position="69"/>
        <end position="96"/>
    </location>
</feature>
<organism evidence="3 4">
    <name type="scientific">Mycobacterium scrofulaceum</name>
    <dbReference type="NCBI Taxonomy" id="1783"/>
    <lineage>
        <taxon>Bacteria</taxon>
        <taxon>Bacillati</taxon>
        <taxon>Actinomycetota</taxon>
        <taxon>Actinomycetes</taxon>
        <taxon>Mycobacteriales</taxon>
        <taxon>Mycobacteriaceae</taxon>
        <taxon>Mycobacterium</taxon>
    </lineage>
</organism>
<name>A0A1X0K8N5_MYCSC</name>
<accession>A0A1X0K8N5</accession>